<feature type="transmembrane region" description="Helical" evidence="1">
    <location>
        <begin position="12"/>
        <end position="29"/>
    </location>
</feature>
<feature type="domain" description="Peptidase S9 prolyl oligopeptidase catalytic" evidence="2">
    <location>
        <begin position="128"/>
        <end position="255"/>
    </location>
</feature>
<reference evidence="3 4" key="1">
    <citation type="submission" date="2020-07" db="EMBL/GenBank/DDBJ databases">
        <title>Huge and variable diversity of episymbiotic CPR bacteria and DPANN archaea in groundwater ecosystems.</title>
        <authorList>
            <person name="He C.Y."/>
            <person name="Keren R."/>
            <person name="Whittaker M."/>
            <person name="Farag I.F."/>
            <person name="Doudna J."/>
            <person name="Cate J.H.D."/>
            <person name="Banfield J.F."/>
        </authorList>
    </citation>
    <scope>NUCLEOTIDE SEQUENCE [LARGE SCALE GENOMIC DNA]</scope>
    <source>
        <strain evidence="3">NC_groundwater_70_Ag_B-0.1um_54_66</strain>
    </source>
</reference>
<evidence type="ECO:0000313" key="4">
    <source>
        <dbReference type="Proteomes" id="UP000595362"/>
    </source>
</evidence>
<gene>
    <name evidence="3" type="ORF">HYS17_08140</name>
</gene>
<dbReference type="Gene3D" id="3.40.50.1820">
    <property type="entry name" value="alpha/beta hydrolase"/>
    <property type="match status" value="1"/>
</dbReference>
<sequence length="277" mass="31217">MLRLKPVDWKRMLVTIVIGYACVLVVTYLNQRSLMYVPYQIFPNPALIGVGDMQEISVVTKDQIKLRALYRAPALSDKPVIVQFHGNGGSIAIRGDRARYYIDHGFGYMLAEYRGYAGNPGKPSERGLYEDARAYIQWLMKDQGLAQNRIVLYGESLGTGIAAQMALEFPNIRALVLEAPYTSMQSLAQSHMFWLPAYWLVKDRYSNIDKVGQIKAPILVLHGQKDSVVPFHHGAAVFQKIKSEKRFEIFTAGNHVDLYSHGAGEKVRDFLAAHQPD</sequence>
<keyword evidence="1" id="KW-0812">Transmembrane</keyword>
<dbReference type="InterPro" id="IPR001375">
    <property type="entry name" value="Peptidase_S9_cat"/>
</dbReference>
<dbReference type="Proteomes" id="UP000595362">
    <property type="component" value="Chromosome"/>
</dbReference>
<name>A0A7T5R0W6_9BACT</name>
<evidence type="ECO:0000313" key="3">
    <source>
        <dbReference type="EMBL" id="QQG35498.1"/>
    </source>
</evidence>
<organism evidence="3 4">
    <name type="scientific">Micavibrio aeruginosavorus</name>
    <dbReference type="NCBI Taxonomy" id="349221"/>
    <lineage>
        <taxon>Bacteria</taxon>
        <taxon>Pseudomonadati</taxon>
        <taxon>Bdellovibrionota</taxon>
        <taxon>Bdellovibrionia</taxon>
        <taxon>Bdellovibrionales</taxon>
        <taxon>Pseudobdellovibrionaceae</taxon>
        <taxon>Micavibrio</taxon>
    </lineage>
</organism>
<dbReference type="GO" id="GO:0008236">
    <property type="term" value="F:serine-type peptidase activity"/>
    <property type="evidence" value="ECO:0007669"/>
    <property type="project" value="InterPro"/>
</dbReference>
<accession>A0A7T5R0W6</accession>
<dbReference type="PROSITE" id="PS51257">
    <property type="entry name" value="PROKAR_LIPOPROTEIN"/>
    <property type="match status" value="1"/>
</dbReference>
<dbReference type="Pfam" id="PF00326">
    <property type="entry name" value="Peptidase_S9"/>
    <property type="match status" value="1"/>
</dbReference>
<keyword evidence="1" id="KW-0472">Membrane</keyword>
<dbReference type="InterPro" id="IPR029058">
    <property type="entry name" value="AB_hydrolase_fold"/>
</dbReference>
<keyword evidence="1" id="KW-1133">Transmembrane helix</keyword>
<dbReference type="SUPFAM" id="SSF53474">
    <property type="entry name" value="alpha/beta-Hydrolases"/>
    <property type="match status" value="1"/>
</dbReference>
<proteinExistence type="predicted"/>
<keyword evidence="3" id="KW-0378">Hydrolase</keyword>
<dbReference type="PANTHER" id="PTHR12277:SF81">
    <property type="entry name" value="PROTEIN ABHD13"/>
    <property type="match status" value="1"/>
</dbReference>
<dbReference type="PANTHER" id="PTHR12277">
    <property type="entry name" value="ALPHA/BETA HYDROLASE DOMAIN-CONTAINING PROTEIN"/>
    <property type="match status" value="1"/>
</dbReference>
<evidence type="ECO:0000259" key="2">
    <source>
        <dbReference type="Pfam" id="PF00326"/>
    </source>
</evidence>
<evidence type="ECO:0000256" key="1">
    <source>
        <dbReference type="SAM" id="Phobius"/>
    </source>
</evidence>
<dbReference type="GO" id="GO:0006508">
    <property type="term" value="P:proteolysis"/>
    <property type="evidence" value="ECO:0007669"/>
    <property type="project" value="InterPro"/>
</dbReference>
<dbReference type="EMBL" id="CP066681">
    <property type="protein sequence ID" value="QQG35498.1"/>
    <property type="molecule type" value="Genomic_DNA"/>
</dbReference>
<protein>
    <submittedName>
        <fullName evidence="3">Alpha/beta hydrolase</fullName>
    </submittedName>
</protein>
<dbReference type="AlphaFoldDB" id="A0A7T5R0W6"/>